<dbReference type="InterPro" id="IPR007016">
    <property type="entry name" value="O-antigen_ligase-rel_domated"/>
</dbReference>
<dbReference type="GO" id="GO:0016874">
    <property type="term" value="F:ligase activity"/>
    <property type="evidence" value="ECO:0007669"/>
    <property type="project" value="UniProtKB-KW"/>
</dbReference>
<keyword evidence="2 5" id="KW-0812">Transmembrane</keyword>
<feature type="transmembrane region" description="Helical" evidence="5">
    <location>
        <begin position="106"/>
        <end position="123"/>
    </location>
</feature>
<evidence type="ECO:0000313" key="8">
    <source>
        <dbReference type="Proteomes" id="UP000292445"/>
    </source>
</evidence>
<evidence type="ECO:0000256" key="1">
    <source>
        <dbReference type="ARBA" id="ARBA00004141"/>
    </source>
</evidence>
<keyword evidence="4 5" id="KW-0472">Membrane</keyword>
<feature type="transmembrane region" description="Helical" evidence="5">
    <location>
        <begin position="40"/>
        <end position="59"/>
    </location>
</feature>
<dbReference type="PANTHER" id="PTHR37422">
    <property type="entry name" value="TEICHURONIC ACID BIOSYNTHESIS PROTEIN TUAE"/>
    <property type="match status" value="1"/>
</dbReference>
<reference evidence="7 8" key="1">
    <citation type="submission" date="2019-02" db="EMBL/GenBank/DDBJ databases">
        <title>Genomic Encyclopedia of Type Strains, Phase IV (KMG-IV): sequencing the most valuable type-strain genomes for metagenomic binning, comparative biology and taxonomic classification.</title>
        <authorList>
            <person name="Goeker M."/>
        </authorList>
    </citation>
    <scope>NUCLEOTIDE SEQUENCE [LARGE SCALE GENOMIC DNA]</scope>
    <source>
        <strain evidence="7 8">K24</strain>
    </source>
</reference>
<evidence type="ECO:0000259" key="6">
    <source>
        <dbReference type="Pfam" id="PF04932"/>
    </source>
</evidence>
<dbReference type="OrthoDB" id="8576060at2"/>
<keyword evidence="7" id="KW-0436">Ligase</keyword>
<dbReference type="EMBL" id="SGXC01000003">
    <property type="protein sequence ID" value="RZS78462.1"/>
    <property type="molecule type" value="Genomic_DNA"/>
</dbReference>
<organism evidence="7 8">
    <name type="scientific">Pigmentiphaga kullae</name>
    <dbReference type="NCBI Taxonomy" id="151784"/>
    <lineage>
        <taxon>Bacteria</taxon>
        <taxon>Pseudomonadati</taxon>
        <taxon>Pseudomonadota</taxon>
        <taxon>Betaproteobacteria</taxon>
        <taxon>Burkholderiales</taxon>
        <taxon>Alcaligenaceae</taxon>
        <taxon>Pigmentiphaga</taxon>
    </lineage>
</organism>
<feature type="domain" description="O-antigen ligase-related" evidence="6">
    <location>
        <begin position="209"/>
        <end position="358"/>
    </location>
</feature>
<dbReference type="AlphaFoldDB" id="A0A4Q7N8L7"/>
<evidence type="ECO:0000256" key="3">
    <source>
        <dbReference type="ARBA" id="ARBA00022989"/>
    </source>
</evidence>
<dbReference type="Pfam" id="PF04932">
    <property type="entry name" value="Wzy_C"/>
    <property type="match status" value="1"/>
</dbReference>
<feature type="transmembrane region" description="Helical" evidence="5">
    <location>
        <begin position="164"/>
        <end position="186"/>
    </location>
</feature>
<dbReference type="InterPro" id="IPR051533">
    <property type="entry name" value="WaaL-like"/>
</dbReference>
<keyword evidence="3 5" id="KW-1133">Transmembrane helix</keyword>
<name>A0A4Q7N8L7_9BURK</name>
<evidence type="ECO:0000313" key="7">
    <source>
        <dbReference type="EMBL" id="RZS78462.1"/>
    </source>
</evidence>
<feature type="transmembrane region" description="Helical" evidence="5">
    <location>
        <begin position="382"/>
        <end position="399"/>
    </location>
</feature>
<dbReference type="RefSeq" id="WP_130361234.1">
    <property type="nucleotide sequence ID" value="NZ_SGXC01000003.1"/>
</dbReference>
<protein>
    <submittedName>
        <fullName evidence="7">O-antigen ligase</fullName>
    </submittedName>
</protein>
<gene>
    <name evidence="7" type="ORF">EV675_5111</name>
</gene>
<feature type="transmembrane region" description="Helical" evidence="5">
    <location>
        <begin position="71"/>
        <end position="94"/>
    </location>
</feature>
<dbReference type="Proteomes" id="UP000292445">
    <property type="component" value="Unassembled WGS sequence"/>
</dbReference>
<evidence type="ECO:0000256" key="5">
    <source>
        <dbReference type="SAM" id="Phobius"/>
    </source>
</evidence>
<evidence type="ECO:0000256" key="4">
    <source>
        <dbReference type="ARBA" id="ARBA00023136"/>
    </source>
</evidence>
<feature type="transmembrane region" description="Helical" evidence="5">
    <location>
        <begin position="405"/>
        <end position="425"/>
    </location>
</feature>
<feature type="transmembrane region" description="Helical" evidence="5">
    <location>
        <begin position="135"/>
        <end position="152"/>
    </location>
</feature>
<feature type="transmembrane region" description="Helical" evidence="5">
    <location>
        <begin position="343"/>
        <end position="370"/>
    </location>
</feature>
<proteinExistence type="predicted"/>
<sequence>MSRSMPQHGGLPVPLLFLSALAVSLVPALALWMRGSANQLLFLLLLFALIGTAWRGRLAPRDRFVPVVRRYWPVWAALAAQFLAACVSTVVVGLRDARVFDDPSVLDTPLRMALFGPLLWLLLNVPSRWLRQIQWGCVAGALIGAGILHYQIGLSPEGRPAQILFSNLLPFSNITLLLGLFSLLTLGWSDRATVRGRIGIALKLLGGAAGLYVAYASGTRGGWLALGAFALVFFFLMSGSVWRKLLAMAALACAVLAVYHASDLVNQRVDEAYTEIQEYRKGQALDSSVGNRLQLWSAALEVFEAHPLVGVSRQDYRRTMREAARQGLITKHAAEFRHSHNEFLFNLATLGILGGLAIAAAWLVPAFFFARATRRGGRDERIAGTMGLLLAIGFLVFGMTEVMFAMSMVAAFYTLMIAALMAIVIRAGRHEPAA</sequence>
<feature type="transmembrane region" description="Helical" evidence="5">
    <location>
        <begin position="221"/>
        <end position="238"/>
    </location>
</feature>
<dbReference type="GO" id="GO:0016020">
    <property type="term" value="C:membrane"/>
    <property type="evidence" value="ECO:0007669"/>
    <property type="project" value="UniProtKB-SubCell"/>
</dbReference>
<dbReference type="PANTHER" id="PTHR37422:SF13">
    <property type="entry name" value="LIPOPOLYSACCHARIDE BIOSYNTHESIS PROTEIN PA4999-RELATED"/>
    <property type="match status" value="1"/>
</dbReference>
<comment type="caution">
    <text evidence="7">The sequence shown here is derived from an EMBL/GenBank/DDBJ whole genome shotgun (WGS) entry which is preliminary data.</text>
</comment>
<accession>A0A4Q7N8L7</accession>
<comment type="subcellular location">
    <subcellularLocation>
        <location evidence="1">Membrane</location>
        <topology evidence="1">Multi-pass membrane protein</topology>
    </subcellularLocation>
</comment>
<feature type="transmembrane region" description="Helical" evidence="5">
    <location>
        <begin position="198"/>
        <end position="215"/>
    </location>
</feature>
<feature type="transmembrane region" description="Helical" evidence="5">
    <location>
        <begin position="245"/>
        <end position="262"/>
    </location>
</feature>
<evidence type="ECO:0000256" key="2">
    <source>
        <dbReference type="ARBA" id="ARBA00022692"/>
    </source>
</evidence>
<keyword evidence="8" id="KW-1185">Reference proteome</keyword>